<dbReference type="Proteomes" id="UP000828390">
    <property type="component" value="Unassembled WGS sequence"/>
</dbReference>
<dbReference type="AlphaFoldDB" id="A0A9D4LDL6"/>
<accession>A0A9D4LDL6</accession>
<sequence>MVVEDRNRKLWEQVTKVEEKTEIIDFALSTVNSKSMRNNYMFSGITEPRVNTNEDTESTLRAFLREKMKLAKEEAASIKL</sequence>
<gene>
    <name evidence="1" type="ORF">DPMN_098434</name>
</gene>
<proteinExistence type="predicted"/>
<protein>
    <submittedName>
        <fullName evidence="1">Uncharacterized protein</fullName>
    </submittedName>
</protein>
<organism evidence="1 2">
    <name type="scientific">Dreissena polymorpha</name>
    <name type="common">Zebra mussel</name>
    <name type="synonym">Mytilus polymorpha</name>
    <dbReference type="NCBI Taxonomy" id="45954"/>
    <lineage>
        <taxon>Eukaryota</taxon>
        <taxon>Metazoa</taxon>
        <taxon>Spiralia</taxon>
        <taxon>Lophotrochozoa</taxon>
        <taxon>Mollusca</taxon>
        <taxon>Bivalvia</taxon>
        <taxon>Autobranchia</taxon>
        <taxon>Heteroconchia</taxon>
        <taxon>Euheterodonta</taxon>
        <taxon>Imparidentia</taxon>
        <taxon>Neoheterodontei</taxon>
        <taxon>Myida</taxon>
        <taxon>Dreissenoidea</taxon>
        <taxon>Dreissenidae</taxon>
        <taxon>Dreissena</taxon>
    </lineage>
</organism>
<comment type="caution">
    <text evidence="1">The sequence shown here is derived from an EMBL/GenBank/DDBJ whole genome shotgun (WGS) entry which is preliminary data.</text>
</comment>
<evidence type="ECO:0000313" key="1">
    <source>
        <dbReference type="EMBL" id="KAH3855864.1"/>
    </source>
</evidence>
<dbReference type="EMBL" id="JAIWYP010000003">
    <property type="protein sequence ID" value="KAH3855864.1"/>
    <property type="molecule type" value="Genomic_DNA"/>
</dbReference>
<keyword evidence="2" id="KW-1185">Reference proteome</keyword>
<evidence type="ECO:0000313" key="2">
    <source>
        <dbReference type="Proteomes" id="UP000828390"/>
    </source>
</evidence>
<reference evidence="1" key="1">
    <citation type="journal article" date="2019" name="bioRxiv">
        <title>The Genome of the Zebra Mussel, Dreissena polymorpha: A Resource for Invasive Species Research.</title>
        <authorList>
            <person name="McCartney M.A."/>
            <person name="Auch B."/>
            <person name="Kono T."/>
            <person name="Mallez S."/>
            <person name="Zhang Y."/>
            <person name="Obille A."/>
            <person name="Becker A."/>
            <person name="Abrahante J.E."/>
            <person name="Garbe J."/>
            <person name="Badalamenti J.P."/>
            <person name="Herman A."/>
            <person name="Mangelson H."/>
            <person name="Liachko I."/>
            <person name="Sullivan S."/>
            <person name="Sone E.D."/>
            <person name="Koren S."/>
            <person name="Silverstein K.A.T."/>
            <person name="Beckman K.B."/>
            <person name="Gohl D.M."/>
        </authorList>
    </citation>
    <scope>NUCLEOTIDE SEQUENCE</scope>
    <source>
        <strain evidence="1">Duluth1</strain>
        <tissue evidence="1">Whole animal</tissue>
    </source>
</reference>
<name>A0A9D4LDL6_DREPO</name>
<reference evidence="1" key="2">
    <citation type="submission" date="2020-11" db="EMBL/GenBank/DDBJ databases">
        <authorList>
            <person name="McCartney M.A."/>
            <person name="Auch B."/>
            <person name="Kono T."/>
            <person name="Mallez S."/>
            <person name="Becker A."/>
            <person name="Gohl D.M."/>
            <person name="Silverstein K.A.T."/>
            <person name="Koren S."/>
            <person name="Bechman K.B."/>
            <person name="Herman A."/>
            <person name="Abrahante J.E."/>
            <person name="Garbe J."/>
        </authorList>
    </citation>
    <scope>NUCLEOTIDE SEQUENCE</scope>
    <source>
        <strain evidence="1">Duluth1</strain>
        <tissue evidence="1">Whole animal</tissue>
    </source>
</reference>